<dbReference type="OrthoDB" id="3401376at2"/>
<proteinExistence type="predicted"/>
<evidence type="ECO:0000313" key="2">
    <source>
        <dbReference type="Proteomes" id="UP000199163"/>
    </source>
</evidence>
<dbReference type="Pfam" id="PF12982">
    <property type="entry name" value="DUF3866"/>
    <property type="match status" value="1"/>
</dbReference>
<evidence type="ECO:0008006" key="3">
    <source>
        <dbReference type="Google" id="ProtNLM"/>
    </source>
</evidence>
<accession>A0A1G7ZPL1</accession>
<evidence type="ECO:0000313" key="1">
    <source>
        <dbReference type="EMBL" id="SDH10618.1"/>
    </source>
</evidence>
<keyword evidence="2" id="KW-1185">Reference proteome</keyword>
<dbReference type="EMBL" id="FNDK01000001">
    <property type="protein sequence ID" value="SDH10618.1"/>
    <property type="molecule type" value="Genomic_DNA"/>
</dbReference>
<organism evidence="1 2">
    <name type="scientific">Alteribacillus persepolensis</name>
    <dbReference type="NCBI Taxonomy" id="568899"/>
    <lineage>
        <taxon>Bacteria</taxon>
        <taxon>Bacillati</taxon>
        <taxon>Bacillota</taxon>
        <taxon>Bacilli</taxon>
        <taxon>Bacillales</taxon>
        <taxon>Bacillaceae</taxon>
        <taxon>Alteribacillus</taxon>
    </lineage>
</organism>
<sequence length="367" mass="41245">MPKEVTKHVYEEKTVQVKKIIAEDAWIQKLETDGGAQRAVLYKSCNMRVNETEKIKVNTTADKLKLGTGGWDIVVSSLETEGKQAGDGHIMKARYTSSQHSVYAVDDPMHPDHSIFQRPFTLHRRSVLLAELHSMLPVLLGALFLQNENQQVGIVLSDEAALPAGLSDHMRRWKDDSRVHVVTTGQAFGGTEEAVTIPNALQWLVLKKDVDVLIISMGHGTVGTNTPYGFSGMALASWANTVGALEGEPVWIPRISFHERRQRHQGLSHHTITPLQRFTYAPSTLVLPLLHPQYMEKLHCQTMPLQCLNHFHMVSLDVEALTALWLQRYKTEKHVIRTMGMNVDKNLEFVKGILSAVKYSQTDTCQQ</sequence>
<dbReference type="Proteomes" id="UP000199163">
    <property type="component" value="Unassembled WGS sequence"/>
</dbReference>
<name>A0A1G7ZPL1_9BACI</name>
<dbReference type="RefSeq" id="WP_091271063.1">
    <property type="nucleotide sequence ID" value="NZ_FNDK01000001.1"/>
</dbReference>
<gene>
    <name evidence="1" type="ORF">SAMN05192534_101635</name>
</gene>
<dbReference type="STRING" id="568899.SAMN05192534_101635"/>
<reference evidence="1 2" key="1">
    <citation type="submission" date="2016-10" db="EMBL/GenBank/DDBJ databases">
        <authorList>
            <person name="de Groot N.N."/>
        </authorList>
    </citation>
    <scope>NUCLEOTIDE SEQUENCE [LARGE SCALE GENOMIC DNA]</scope>
    <source>
        <strain evidence="1 2">DSM 21632</strain>
    </source>
</reference>
<protein>
    <recommendedName>
        <fullName evidence="3">DUF3866 domain-containing protein</fullName>
    </recommendedName>
</protein>
<dbReference type="InterPro" id="IPR024479">
    <property type="entry name" value="DUF3866"/>
</dbReference>
<dbReference type="AlphaFoldDB" id="A0A1G7ZPL1"/>